<dbReference type="InterPro" id="IPR019687">
    <property type="entry name" value="DUF2535"/>
</dbReference>
<dbReference type="Pfam" id="PF10751">
    <property type="entry name" value="DUF2535"/>
    <property type="match status" value="1"/>
</dbReference>
<dbReference type="RefSeq" id="WP_307256421.1">
    <property type="nucleotide sequence ID" value="NZ_JAUSUC010000006.1"/>
</dbReference>
<evidence type="ECO:0000313" key="1">
    <source>
        <dbReference type="EMBL" id="MDQ0214433.1"/>
    </source>
</evidence>
<evidence type="ECO:0000313" key="2">
    <source>
        <dbReference type="Proteomes" id="UP001237207"/>
    </source>
</evidence>
<dbReference type="AlphaFoldDB" id="A0AAJ1SX65"/>
<comment type="caution">
    <text evidence="1">The sequence shown here is derived from an EMBL/GenBank/DDBJ whole genome shotgun (WGS) entry which is preliminary data.</text>
</comment>
<organism evidence="1 2">
    <name type="scientific">Oikeobacillus pervagus</name>
    <dbReference type="NCBI Taxonomy" id="1325931"/>
    <lineage>
        <taxon>Bacteria</taxon>
        <taxon>Bacillati</taxon>
        <taxon>Bacillota</taxon>
        <taxon>Bacilli</taxon>
        <taxon>Bacillales</taxon>
        <taxon>Bacillaceae</taxon>
        <taxon>Oikeobacillus</taxon>
    </lineage>
</organism>
<reference evidence="1" key="1">
    <citation type="submission" date="2023-07" db="EMBL/GenBank/DDBJ databases">
        <title>Genomic Encyclopedia of Type Strains, Phase IV (KMG-IV): sequencing the most valuable type-strain genomes for metagenomic binning, comparative biology and taxonomic classification.</title>
        <authorList>
            <person name="Goeker M."/>
        </authorList>
    </citation>
    <scope>NUCLEOTIDE SEQUENCE</scope>
    <source>
        <strain evidence="1">DSM 23947</strain>
    </source>
</reference>
<dbReference type="EMBL" id="JAUSUC010000006">
    <property type="protein sequence ID" value="MDQ0214433.1"/>
    <property type="molecule type" value="Genomic_DNA"/>
</dbReference>
<sequence>MILKTIEFHTAKGQRVKITDIPVLEEDNPFHFSVQIRLQILVNKVYNQGNGKETHSFRNYLKKVLKWPDYEKLFKINELKNNA</sequence>
<accession>A0AAJ1SX65</accession>
<protein>
    <recommendedName>
        <fullName evidence="3">DUF2535 family protein</fullName>
    </recommendedName>
</protein>
<proteinExistence type="predicted"/>
<dbReference type="Proteomes" id="UP001237207">
    <property type="component" value="Unassembled WGS sequence"/>
</dbReference>
<gene>
    <name evidence="1" type="ORF">J2S13_000829</name>
</gene>
<evidence type="ECO:0008006" key="3">
    <source>
        <dbReference type="Google" id="ProtNLM"/>
    </source>
</evidence>
<name>A0AAJ1SX65_9BACI</name>
<keyword evidence="2" id="KW-1185">Reference proteome</keyword>